<protein>
    <recommendedName>
        <fullName evidence="4">Ecp2 effector protein domain-containing protein</fullName>
    </recommendedName>
</protein>
<gene>
    <name evidence="2" type="ORF">BU24DRAFT_488008</name>
</gene>
<reference evidence="2" key="1">
    <citation type="journal article" date="2020" name="Stud. Mycol.">
        <title>101 Dothideomycetes genomes: a test case for predicting lifestyles and emergence of pathogens.</title>
        <authorList>
            <person name="Haridas S."/>
            <person name="Albert R."/>
            <person name="Binder M."/>
            <person name="Bloem J."/>
            <person name="Labutti K."/>
            <person name="Salamov A."/>
            <person name="Andreopoulos B."/>
            <person name="Baker S."/>
            <person name="Barry K."/>
            <person name="Bills G."/>
            <person name="Bluhm B."/>
            <person name="Cannon C."/>
            <person name="Castanera R."/>
            <person name="Culley D."/>
            <person name="Daum C."/>
            <person name="Ezra D."/>
            <person name="Gonzalez J."/>
            <person name="Henrissat B."/>
            <person name="Kuo A."/>
            <person name="Liang C."/>
            <person name="Lipzen A."/>
            <person name="Lutzoni F."/>
            <person name="Magnuson J."/>
            <person name="Mondo S."/>
            <person name="Nolan M."/>
            <person name="Ohm R."/>
            <person name="Pangilinan J."/>
            <person name="Park H.-J."/>
            <person name="Ramirez L."/>
            <person name="Alfaro M."/>
            <person name="Sun H."/>
            <person name="Tritt A."/>
            <person name="Yoshinaga Y."/>
            <person name="Zwiers L.-H."/>
            <person name="Turgeon B."/>
            <person name="Goodwin S."/>
            <person name="Spatafora J."/>
            <person name="Crous P."/>
            <person name="Grigoriev I."/>
        </authorList>
    </citation>
    <scope>NUCLEOTIDE SEQUENCE</scope>
    <source>
        <strain evidence="2">CBS 175.79</strain>
    </source>
</reference>
<evidence type="ECO:0000313" key="3">
    <source>
        <dbReference type="Proteomes" id="UP000799778"/>
    </source>
</evidence>
<dbReference type="RefSeq" id="XP_033389961.1">
    <property type="nucleotide sequence ID" value="XM_033533513.1"/>
</dbReference>
<dbReference type="GeneID" id="54290910"/>
<dbReference type="Proteomes" id="UP000799778">
    <property type="component" value="Unassembled WGS sequence"/>
</dbReference>
<keyword evidence="3" id="KW-1185">Reference proteome</keyword>
<evidence type="ECO:0000313" key="2">
    <source>
        <dbReference type="EMBL" id="KAF2021622.1"/>
    </source>
</evidence>
<dbReference type="EMBL" id="ML978066">
    <property type="protein sequence ID" value="KAF2021622.1"/>
    <property type="molecule type" value="Genomic_DNA"/>
</dbReference>
<sequence length="147" mass="16375">MKLLSLATAATLLAVTVQSIPIDQTDHFQPFSQAETIPLAYITTEEDWGRGKKTGASQLLWGKSGQCISFEKTDYDQQISSFGPEQFTTCVVYDNTYCDGHYEPEQKIMILNPGYAKLSEINKNGTAKTNWDNKIRSVLCISGRPSE</sequence>
<evidence type="ECO:0000256" key="1">
    <source>
        <dbReference type="SAM" id="SignalP"/>
    </source>
</evidence>
<keyword evidence="1" id="KW-0732">Signal</keyword>
<proteinExistence type="predicted"/>
<organism evidence="2 3">
    <name type="scientific">Aaosphaeria arxii CBS 175.79</name>
    <dbReference type="NCBI Taxonomy" id="1450172"/>
    <lineage>
        <taxon>Eukaryota</taxon>
        <taxon>Fungi</taxon>
        <taxon>Dikarya</taxon>
        <taxon>Ascomycota</taxon>
        <taxon>Pezizomycotina</taxon>
        <taxon>Dothideomycetes</taxon>
        <taxon>Pleosporomycetidae</taxon>
        <taxon>Pleosporales</taxon>
        <taxon>Pleosporales incertae sedis</taxon>
        <taxon>Aaosphaeria</taxon>
    </lineage>
</organism>
<dbReference type="OrthoDB" id="2910287at2759"/>
<name>A0A6A5Y7S0_9PLEO</name>
<accession>A0A6A5Y7S0</accession>
<feature type="chain" id="PRO_5025654690" description="Ecp2 effector protein domain-containing protein" evidence="1">
    <location>
        <begin position="20"/>
        <end position="147"/>
    </location>
</feature>
<dbReference type="AlphaFoldDB" id="A0A6A5Y7S0"/>
<feature type="signal peptide" evidence="1">
    <location>
        <begin position="1"/>
        <end position="19"/>
    </location>
</feature>
<evidence type="ECO:0008006" key="4">
    <source>
        <dbReference type="Google" id="ProtNLM"/>
    </source>
</evidence>